<dbReference type="AlphaFoldDB" id="A0A5E4PKB3"/>
<accession>A0A5E4PKB3</accession>
<keyword evidence="3 9" id="KW-0032">Aminotransferase</keyword>
<feature type="binding site" evidence="9">
    <location>
        <position position="282"/>
    </location>
    <ligand>
        <name>substrate</name>
    </ligand>
</feature>
<reference evidence="10 11" key="1">
    <citation type="submission" date="2019-08" db="EMBL/GenBank/DDBJ databases">
        <authorList>
            <person name="Guy L."/>
        </authorList>
    </citation>
    <scope>NUCLEOTIDE SEQUENCE [LARGE SCALE GENOMIC DNA]</scope>
    <source>
        <strain evidence="10 11">SGT-108</strain>
    </source>
</reference>
<keyword evidence="6 9" id="KW-0093">Biotin biosynthesis</keyword>
<dbReference type="Proteomes" id="UP000324194">
    <property type="component" value="Chromosome 1"/>
</dbReference>
<dbReference type="InterPro" id="IPR049704">
    <property type="entry name" value="Aminotrans_3_PPA_site"/>
</dbReference>
<evidence type="ECO:0000256" key="7">
    <source>
        <dbReference type="ARBA" id="ARBA00022898"/>
    </source>
</evidence>
<evidence type="ECO:0000256" key="9">
    <source>
        <dbReference type="HAMAP-Rule" id="MF_00834"/>
    </source>
</evidence>
<evidence type="ECO:0000313" key="11">
    <source>
        <dbReference type="Proteomes" id="UP000324194"/>
    </source>
</evidence>
<dbReference type="PANTHER" id="PTHR42684:SF3">
    <property type="entry name" value="ADENOSYLMETHIONINE-8-AMINO-7-OXONONANOATE AMINOTRANSFERASE"/>
    <property type="match status" value="1"/>
</dbReference>
<evidence type="ECO:0000313" key="10">
    <source>
        <dbReference type="EMBL" id="VVC76793.1"/>
    </source>
</evidence>
<dbReference type="GO" id="GO:0030170">
    <property type="term" value="F:pyridoxal phosphate binding"/>
    <property type="evidence" value="ECO:0007669"/>
    <property type="project" value="UniProtKB-UniRule"/>
</dbReference>
<comment type="function">
    <text evidence="9">Catalyzes the transfer of the alpha-amino group from S-adenosyl-L-methionine (SAM) to 7-keto-8-aminopelargonic acid (KAPA) to form 7,8-diaminopelargonic acid (DAPA). It is the only aminotransferase known to utilize SAM as an amino donor.</text>
</comment>
<proteinExistence type="inferred from homology"/>
<dbReference type="Gene3D" id="3.90.1150.10">
    <property type="entry name" value="Aspartate Aminotransferase, domain 1"/>
    <property type="match status" value="1"/>
</dbReference>
<dbReference type="InterPro" id="IPR015424">
    <property type="entry name" value="PyrdxlP-dep_Trfase"/>
</dbReference>
<feature type="binding site" evidence="9">
    <location>
        <position position="253"/>
    </location>
    <ligand>
        <name>pyridoxal 5'-phosphate</name>
        <dbReference type="ChEBI" id="CHEBI:597326"/>
    </ligand>
</feature>
<dbReference type="Pfam" id="PF00202">
    <property type="entry name" value="Aminotran_3"/>
    <property type="match status" value="1"/>
</dbReference>
<protein>
    <recommendedName>
        <fullName evidence="9">Adenosylmethionine-8-amino-7-oxononanoate aminotransferase</fullName>
        <ecNumber evidence="9">2.6.1.62</ecNumber>
    </recommendedName>
    <alternativeName>
        <fullName evidence="9">7,8-diamino-pelargonic acid aminotransferase</fullName>
        <shortName evidence="9">DAPA AT</shortName>
        <shortName evidence="9">DAPA aminotransferase</shortName>
    </alternativeName>
    <alternativeName>
        <fullName evidence="9">7,8-diaminononanoate synthase</fullName>
        <shortName evidence="9">DANS</shortName>
    </alternativeName>
    <alternativeName>
        <fullName evidence="9">Diaminopelargonic acid synthase</fullName>
    </alternativeName>
</protein>
<evidence type="ECO:0000256" key="8">
    <source>
        <dbReference type="ARBA" id="ARBA00048449"/>
    </source>
</evidence>
<comment type="subcellular location">
    <subcellularLocation>
        <location evidence="9">Cytoplasm</location>
    </subcellularLocation>
</comment>
<keyword evidence="4 9" id="KW-0808">Transferase</keyword>
<dbReference type="CDD" id="cd00610">
    <property type="entry name" value="OAT_like"/>
    <property type="match status" value="1"/>
</dbReference>
<feature type="binding site" evidence="9">
    <location>
        <position position="148"/>
    </location>
    <ligand>
        <name>substrate</name>
    </ligand>
</feature>
<comment type="pathway">
    <text evidence="2 9">Cofactor biosynthesis; biotin biosynthesis; 7,8-diaminononanoate from 8-amino-7-oxononanoate (SAM route): step 1/1.</text>
</comment>
<dbReference type="GO" id="GO:0004141">
    <property type="term" value="F:dethiobiotin synthase activity"/>
    <property type="evidence" value="ECO:0007669"/>
    <property type="project" value="TreeGrafter"/>
</dbReference>
<evidence type="ECO:0000256" key="4">
    <source>
        <dbReference type="ARBA" id="ARBA00022679"/>
    </source>
</evidence>
<comment type="subunit">
    <text evidence="9">Homodimer.</text>
</comment>
<dbReference type="PANTHER" id="PTHR42684">
    <property type="entry name" value="ADENOSYLMETHIONINE-8-AMINO-7-OXONONANOATE AMINOTRANSFERASE"/>
    <property type="match status" value="1"/>
</dbReference>
<dbReference type="Gene3D" id="3.40.640.10">
    <property type="entry name" value="Type I PLP-dependent aspartate aminotransferase-like (Major domain)"/>
    <property type="match status" value="1"/>
</dbReference>
<dbReference type="FunFam" id="3.40.640.10:FF:000004">
    <property type="entry name" value="Acetylornithine aminotransferase"/>
    <property type="match status" value="1"/>
</dbReference>
<comment type="similarity">
    <text evidence="9">Belongs to the class-III pyridoxal-phosphate-dependent aminotransferase family. BioA subfamily.</text>
</comment>
<dbReference type="InterPro" id="IPR005815">
    <property type="entry name" value="BioA"/>
</dbReference>
<dbReference type="NCBIfam" id="TIGR00508">
    <property type="entry name" value="bioA"/>
    <property type="match status" value="1"/>
</dbReference>
<name>A0A5E4PKB3_9COXI</name>
<organism evidence="10 11">
    <name type="scientific">Aquicella siphonis</name>
    <dbReference type="NCBI Taxonomy" id="254247"/>
    <lineage>
        <taxon>Bacteria</taxon>
        <taxon>Pseudomonadati</taxon>
        <taxon>Pseudomonadota</taxon>
        <taxon>Gammaproteobacteria</taxon>
        <taxon>Legionellales</taxon>
        <taxon>Coxiellaceae</taxon>
        <taxon>Aquicella</taxon>
    </lineage>
</organism>
<dbReference type="InterPro" id="IPR015422">
    <property type="entry name" value="PyrdxlP-dep_Trfase_small"/>
</dbReference>
<evidence type="ECO:0000256" key="6">
    <source>
        <dbReference type="ARBA" id="ARBA00022756"/>
    </source>
</evidence>
<dbReference type="SUPFAM" id="SSF53383">
    <property type="entry name" value="PLP-dependent transferases"/>
    <property type="match status" value="1"/>
</dbReference>
<dbReference type="OrthoDB" id="9801052at2"/>
<sequence length="440" mass="48253">MNGLGSLLDRDMRHIWHPCSQMKDYEILKPLEVAGAHQAWIELACGRRVIDAISSWWCKSLGHGHPRLRRALARQAEKFEHVIFANTTNETLVSLSEKLTALAPGLNKVFYAGDGSSAIEVALKMSLHSRRITGEAKRTRFVALENGYHGETLGALSVSDVGLYRAPYAAMLFEADFISPLPYVSGSADPLWENCEDGWQRIERGLEALADTVTAVIVEPIVQGAGGMKIYSRDFLARLRAFTGRHGIHLIADEIMTGLGRTGKMLACEHAGIAPDFICLSKGLTSGWLPMSAVLTREGIYDLFYDDFQAGKSFLHSHTFSGNALAASVALEVLDVMAEEGICARAEEMGAVLRVNMQEVAEQTGCLRNVRGLGAIAAADLICANPDRRYGFEVYQHALKLGVLLRPLGNTIYWLPPLNIDAETLTSLKEKTIEAIQSVR</sequence>
<dbReference type="InterPro" id="IPR005814">
    <property type="entry name" value="Aminotrans_3"/>
</dbReference>
<keyword evidence="7 9" id="KW-0663">Pyridoxal phosphate</keyword>
<evidence type="ECO:0000256" key="2">
    <source>
        <dbReference type="ARBA" id="ARBA00005063"/>
    </source>
</evidence>
<dbReference type="GO" id="GO:0009102">
    <property type="term" value="P:biotin biosynthetic process"/>
    <property type="evidence" value="ECO:0007669"/>
    <property type="project" value="UniProtKB-UniRule"/>
</dbReference>
<comment type="cofactor">
    <cofactor evidence="1 9">
        <name>pyridoxal 5'-phosphate</name>
        <dbReference type="ChEBI" id="CHEBI:597326"/>
    </cofactor>
</comment>
<dbReference type="InterPro" id="IPR015421">
    <property type="entry name" value="PyrdxlP-dep_Trfase_major"/>
</dbReference>
<feature type="binding site" evidence="9">
    <location>
        <begin position="318"/>
        <end position="319"/>
    </location>
    <ligand>
        <name>pyridoxal 5'-phosphate</name>
        <dbReference type="ChEBI" id="CHEBI:597326"/>
    </ligand>
</feature>
<feature type="site" description="Participates in the substrate recognition with KAPA and in a stacking interaction with the adenine ring of SAM" evidence="9">
    <location>
        <position position="19"/>
    </location>
</feature>
<keyword evidence="5 9" id="KW-0949">S-adenosyl-L-methionine</keyword>
<evidence type="ECO:0000256" key="3">
    <source>
        <dbReference type="ARBA" id="ARBA00022576"/>
    </source>
</evidence>
<keyword evidence="9" id="KW-0963">Cytoplasm</keyword>
<feature type="binding site" evidence="9">
    <location>
        <position position="317"/>
    </location>
    <ligand>
        <name>substrate</name>
    </ligand>
</feature>
<gene>
    <name evidence="9 10" type="primary">bioA</name>
    <name evidence="10" type="ORF">AQUSIP_21200</name>
</gene>
<feature type="modified residue" description="N6-(pyridoxal phosphate)lysine" evidence="9">
    <location>
        <position position="282"/>
    </location>
</feature>
<evidence type="ECO:0000256" key="1">
    <source>
        <dbReference type="ARBA" id="ARBA00001933"/>
    </source>
</evidence>
<dbReference type="HAMAP" id="MF_00834">
    <property type="entry name" value="BioA"/>
    <property type="match status" value="1"/>
</dbReference>
<dbReference type="EMBL" id="LR699119">
    <property type="protein sequence ID" value="VVC76793.1"/>
    <property type="molecule type" value="Genomic_DNA"/>
</dbReference>
<dbReference type="EC" id="2.6.1.62" evidence="9"/>
<keyword evidence="11" id="KW-1185">Reference proteome</keyword>
<dbReference type="PROSITE" id="PS00600">
    <property type="entry name" value="AA_TRANSFER_CLASS_3"/>
    <property type="match status" value="1"/>
</dbReference>
<feature type="binding site" evidence="9">
    <location>
        <position position="56"/>
    </location>
    <ligand>
        <name>substrate</name>
    </ligand>
</feature>
<dbReference type="KEGG" id="asip:AQUSIP_21200"/>
<evidence type="ECO:0000256" key="5">
    <source>
        <dbReference type="ARBA" id="ARBA00022691"/>
    </source>
</evidence>
<feature type="binding site" evidence="9">
    <location>
        <begin position="115"/>
        <end position="116"/>
    </location>
    <ligand>
        <name>pyridoxal 5'-phosphate</name>
        <dbReference type="ChEBI" id="CHEBI:597326"/>
    </ligand>
</feature>
<dbReference type="GO" id="GO:0004015">
    <property type="term" value="F:adenosylmethionine-8-amino-7-oxononanoate transaminase activity"/>
    <property type="evidence" value="ECO:0007669"/>
    <property type="project" value="UniProtKB-UniRule"/>
</dbReference>
<dbReference type="GO" id="GO:0005737">
    <property type="term" value="C:cytoplasm"/>
    <property type="evidence" value="ECO:0007669"/>
    <property type="project" value="UniProtKB-SubCell"/>
</dbReference>
<comment type="catalytic activity">
    <reaction evidence="8 9">
        <text>(8S)-8-amino-7-oxononanoate + S-adenosyl-L-methionine = S-adenosyl-4-methylsulfanyl-2-oxobutanoate + (7R,8S)-7,8-diammoniononanoate</text>
        <dbReference type="Rhea" id="RHEA:16861"/>
        <dbReference type="ChEBI" id="CHEBI:16490"/>
        <dbReference type="ChEBI" id="CHEBI:59789"/>
        <dbReference type="ChEBI" id="CHEBI:149468"/>
        <dbReference type="ChEBI" id="CHEBI:149469"/>
        <dbReference type="EC" id="2.6.1.62"/>
    </reaction>
</comment>
<dbReference type="UniPathway" id="UPA00078">
    <property type="reaction ID" value="UER00160"/>
</dbReference>
<feature type="binding site" evidence="9">
    <location>
        <position position="406"/>
    </location>
    <ligand>
        <name>substrate</name>
    </ligand>
</feature>